<dbReference type="EMBL" id="JAGFBS010000109">
    <property type="protein sequence ID" value="KAG6369074.1"/>
    <property type="molecule type" value="Genomic_DNA"/>
</dbReference>
<accession>A0A8I2YC76</accession>
<feature type="compositionally biased region" description="Polar residues" evidence="1">
    <location>
        <begin position="19"/>
        <end position="28"/>
    </location>
</feature>
<feature type="region of interest" description="Disordered" evidence="1">
    <location>
        <begin position="1"/>
        <end position="44"/>
    </location>
</feature>
<gene>
    <name evidence="2" type="ORF">JVT61DRAFT_1518</name>
</gene>
<name>A0A8I2YC76_9AGAM</name>
<comment type="caution">
    <text evidence="2">The sequence shown here is derived from an EMBL/GenBank/DDBJ whole genome shotgun (WGS) entry which is preliminary data.</text>
</comment>
<keyword evidence="3" id="KW-1185">Reference proteome</keyword>
<reference evidence="2" key="1">
    <citation type="submission" date="2021-03" db="EMBL/GenBank/DDBJ databases">
        <title>Evolutionary innovations through gain and loss of genes in the ectomycorrhizal Boletales.</title>
        <authorList>
            <person name="Wu G."/>
            <person name="Miyauchi S."/>
            <person name="Morin E."/>
            <person name="Yang Z.-L."/>
            <person name="Xu J."/>
            <person name="Martin F.M."/>
        </authorList>
    </citation>
    <scope>NUCLEOTIDE SEQUENCE</scope>
    <source>
        <strain evidence="2">BR01</strain>
    </source>
</reference>
<dbReference type="Proteomes" id="UP000683000">
    <property type="component" value="Unassembled WGS sequence"/>
</dbReference>
<dbReference type="OrthoDB" id="2507336at2759"/>
<protein>
    <submittedName>
        <fullName evidence="2">Uncharacterized protein</fullName>
    </submittedName>
</protein>
<evidence type="ECO:0000313" key="2">
    <source>
        <dbReference type="EMBL" id="KAG6369074.1"/>
    </source>
</evidence>
<dbReference type="AlphaFoldDB" id="A0A8I2YC76"/>
<organism evidence="2 3">
    <name type="scientific">Boletus reticuloceps</name>
    <dbReference type="NCBI Taxonomy" id="495285"/>
    <lineage>
        <taxon>Eukaryota</taxon>
        <taxon>Fungi</taxon>
        <taxon>Dikarya</taxon>
        <taxon>Basidiomycota</taxon>
        <taxon>Agaricomycotina</taxon>
        <taxon>Agaricomycetes</taxon>
        <taxon>Agaricomycetidae</taxon>
        <taxon>Boletales</taxon>
        <taxon>Boletineae</taxon>
        <taxon>Boletaceae</taxon>
        <taxon>Boletoideae</taxon>
        <taxon>Boletus</taxon>
    </lineage>
</organism>
<evidence type="ECO:0000313" key="3">
    <source>
        <dbReference type="Proteomes" id="UP000683000"/>
    </source>
</evidence>
<evidence type="ECO:0000256" key="1">
    <source>
        <dbReference type="SAM" id="MobiDB-lite"/>
    </source>
</evidence>
<sequence length="178" mass="19314">MSDLPMSEVSLPSPVPLATTESSSSIHPSQWAPETDISYESSQLQPTPLMQSLQIQYKHNTSFEMSIIHPSVSSLTSFGSLMAITETITTSAASTPPPPLSLPPPLLTTVTVISPSSRPTPLSLTSMVSSSLSRTPSSVSSISSLPSRIIWRRTMVYHWLMSPPFRSINRTFTLVQPS</sequence>
<proteinExistence type="predicted"/>